<proteinExistence type="predicted"/>
<feature type="transmembrane region" description="Helical" evidence="1">
    <location>
        <begin position="6"/>
        <end position="23"/>
    </location>
</feature>
<reference evidence="2 3" key="1">
    <citation type="submission" date="2015-06" db="EMBL/GenBank/DDBJ databases">
        <title>Draft genome sequence of the purine-degrading Clostridium cylindrosporum HC-1 (DSM 605).</title>
        <authorList>
            <person name="Poehlein A."/>
            <person name="Schiel-Bengelsdorf B."/>
            <person name="Bengelsdorf F."/>
            <person name="Daniel R."/>
            <person name="Duerre P."/>
        </authorList>
    </citation>
    <scope>NUCLEOTIDE SEQUENCE [LARGE SCALE GENOMIC DNA]</scope>
    <source>
        <strain evidence="2 3">DSM 605</strain>
    </source>
</reference>
<name>A0A0J8D751_CLOCY</name>
<evidence type="ECO:0000313" key="3">
    <source>
        <dbReference type="Proteomes" id="UP000036756"/>
    </source>
</evidence>
<keyword evidence="1" id="KW-0812">Transmembrane</keyword>
<evidence type="ECO:0000256" key="1">
    <source>
        <dbReference type="SAM" id="Phobius"/>
    </source>
</evidence>
<accession>A0A0J8D751</accession>
<keyword evidence="1" id="KW-0472">Membrane</keyword>
<dbReference type="EMBL" id="LFVU01000026">
    <property type="protein sequence ID" value="KMT21895.1"/>
    <property type="molecule type" value="Genomic_DNA"/>
</dbReference>
<comment type="caution">
    <text evidence="2">The sequence shown here is derived from an EMBL/GenBank/DDBJ whole genome shotgun (WGS) entry which is preliminary data.</text>
</comment>
<keyword evidence="1" id="KW-1133">Transmembrane helix</keyword>
<organism evidence="2 3">
    <name type="scientific">Clostridium cylindrosporum DSM 605</name>
    <dbReference type="NCBI Taxonomy" id="1121307"/>
    <lineage>
        <taxon>Bacteria</taxon>
        <taxon>Bacillati</taxon>
        <taxon>Bacillota</taxon>
        <taxon>Clostridia</taxon>
        <taxon>Eubacteriales</taxon>
        <taxon>Clostridiaceae</taxon>
        <taxon>Clostridium</taxon>
    </lineage>
</organism>
<protein>
    <submittedName>
        <fullName evidence="2">Uncharacterized protein</fullName>
    </submittedName>
</protein>
<dbReference type="RefSeq" id="WP_048570541.1">
    <property type="nucleotide sequence ID" value="NZ_LFVU01000026.1"/>
</dbReference>
<sequence>MAVDALIGVAGTLLGTLLGYLLNEYSKKGKNRIRFENVDIVCKYYGIANCTIGISLTLNTINSSSEIKNIIKPKIILKKDNIILVEEYVKVYTEKLGYNNHFCCHPKIFNAIKLTEVSKTIQFNNRSSNKLTIMTEWFQNCELFFSYTNDNGKIKKKRIFKDCLNENEKFRNSLIEQQESGKLVI</sequence>
<dbReference type="AlphaFoldDB" id="A0A0J8D751"/>
<dbReference type="PATRIC" id="fig|1121307.3.peg.1519"/>
<keyword evidence="3" id="KW-1185">Reference proteome</keyword>
<evidence type="ECO:0000313" key="2">
    <source>
        <dbReference type="EMBL" id="KMT21895.1"/>
    </source>
</evidence>
<gene>
    <name evidence="2" type="ORF">CLCY_3c01660</name>
</gene>
<dbReference type="Proteomes" id="UP000036756">
    <property type="component" value="Unassembled WGS sequence"/>
</dbReference>